<name>A0A8J4U1Y4_CLAMG</name>
<protein>
    <submittedName>
        <fullName evidence="2">Sprouty-related, EVH1 domain-containing protein 2</fullName>
    </submittedName>
</protein>
<feature type="non-terminal residue" evidence="2">
    <location>
        <position position="63"/>
    </location>
</feature>
<evidence type="ECO:0000313" key="2">
    <source>
        <dbReference type="EMBL" id="KAF5899243.1"/>
    </source>
</evidence>
<dbReference type="AlphaFoldDB" id="A0A8J4U1Y4"/>
<sequence length="63" mass="6799">MYMVRLLCCASLAPCLCCSMPIALSGLWRAQGSCFRFIQDLFERAAVGNNLRSAVLEATDGGP</sequence>
<gene>
    <name evidence="2" type="primary">spred2</name>
    <name evidence="2" type="ORF">DAT39_011033</name>
</gene>
<reference evidence="2" key="1">
    <citation type="submission" date="2020-07" db="EMBL/GenBank/DDBJ databases">
        <title>Clarias magur genome sequencing, assembly and annotation.</title>
        <authorList>
            <person name="Kushwaha B."/>
            <person name="Kumar R."/>
            <person name="Das P."/>
            <person name="Joshi C.G."/>
            <person name="Kumar D."/>
            <person name="Nagpure N.S."/>
            <person name="Pandey M."/>
            <person name="Agarwal S."/>
            <person name="Srivastava S."/>
            <person name="Singh M."/>
            <person name="Sahoo L."/>
            <person name="Jayasankar P."/>
            <person name="Meher P.K."/>
            <person name="Koringa P.G."/>
            <person name="Iquebal M.A."/>
            <person name="Das S.P."/>
            <person name="Bit A."/>
            <person name="Patnaik S."/>
            <person name="Patel N."/>
            <person name="Shah T.M."/>
            <person name="Hinsu A."/>
            <person name="Jena J.K."/>
        </authorList>
    </citation>
    <scope>NUCLEOTIDE SEQUENCE</scope>
    <source>
        <strain evidence="2">CIFAMagur01</strain>
        <tissue evidence="2">Testis</tissue>
    </source>
</reference>
<evidence type="ECO:0000256" key="1">
    <source>
        <dbReference type="SAM" id="SignalP"/>
    </source>
</evidence>
<dbReference type="EMBL" id="QNUK01000173">
    <property type="protein sequence ID" value="KAF5899243.1"/>
    <property type="molecule type" value="Genomic_DNA"/>
</dbReference>
<organism evidence="2 3">
    <name type="scientific">Clarias magur</name>
    <name type="common">Asian catfish</name>
    <name type="synonym">Macropteronotus magur</name>
    <dbReference type="NCBI Taxonomy" id="1594786"/>
    <lineage>
        <taxon>Eukaryota</taxon>
        <taxon>Metazoa</taxon>
        <taxon>Chordata</taxon>
        <taxon>Craniata</taxon>
        <taxon>Vertebrata</taxon>
        <taxon>Euteleostomi</taxon>
        <taxon>Actinopterygii</taxon>
        <taxon>Neopterygii</taxon>
        <taxon>Teleostei</taxon>
        <taxon>Ostariophysi</taxon>
        <taxon>Siluriformes</taxon>
        <taxon>Clariidae</taxon>
        <taxon>Clarias</taxon>
    </lineage>
</organism>
<keyword evidence="1" id="KW-0732">Signal</keyword>
<feature type="signal peptide" evidence="1">
    <location>
        <begin position="1"/>
        <end position="17"/>
    </location>
</feature>
<proteinExistence type="predicted"/>
<keyword evidence="3" id="KW-1185">Reference proteome</keyword>
<evidence type="ECO:0000313" key="3">
    <source>
        <dbReference type="Proteomes" id="UP000727407"/>
    </source>
</evidence>
<accession>A0A8J4U1Y4</accession>
<dbReference type="Proteomes" id="UP000727407">
    <property type="component" value="Unassembled WGS sequence"/>
</dbReference>
<feature type="chain" id="PRO_5035284527" evidence="1">
    <location>
        <begin position="18"/>
        <end position="63"/>
    </location>
</feature>
<comment type="caution">
    <text evidence="2">The sequence shown here is derived from an EMBL/GenBank/DDBJ whole genome shotgun (WGS) entry which is preliminary data.</text>
</comment>